<evidence type="ECO:0000313" key="8">
    <source>
        <dbReference type="Proteomes" id="UP000001514"/>
    </source>
</evidence>
<evidence type="ECO:0000256" key="4">
    <source>
        <dbReference type="ARBA" id="ARBA00022723"/>
    </source>
</evidence>
<organism evidence="8">
    <name type="scientific">Selaginella moellendorffii</name>
    <name type="common">Spikemoss</name>
    <dbReference type="NCBI Taxonomy" id="88036"/>
    <lineage>
        <taxon>Eukaryota</taxon>
        <taxon>Viridiplantae</taxon>
        <taxon>Streptophyta</taxon>
        <taxon>Embryophyta</taxon>
        <taxon>Tracheophyta</taxon>
        <taxon>Lycopodiopsida</taxon>
        <taxon>Selaginellales</taxon>
        <taxon>Selaginellaceae</taxon>
        <taxon>Selaginella</taxon>
    </lineage>
</organism>
<dbReference type="eggNOG" id="ENOG502RZVC">
    <property type="taxonomic scope" value="Eukaryota"/>
</dbReference>
<dbReference type="GO" id="GO:0005737">
    <property type="term" value="C:cytoplasm"/>
    <property type="evidence" value="ECO:0007669"/>
    <property type="project" value="UniProtKB-SubCell"/>
</dbReference>
<evidence type="ECO:0000313" key="7">
    <source>
        <dbReference type="EMBL" id="EFJ07945.1"/>
    </source>
</evidence>
<feature type="zinc finger region" description="FLZ-type" evidence="5">
    <location>
        <begin position="33"/>
        <end position="77"/>
    </location>
</feature>
<evidence type="ECO:0000259" key="6">
    <source>
        <dbReference type="PROSITE" id="PS51795"/>
    </source>
</evidence>
<sequence length="109" mass="12986">MWESIQCASKQFMLQWPLFSKKLDDALSERRNKVLRFCCLCKREIVYGRDIYMYRGIQAFCSLDCRDQQITNDEKQERKNSKPKYSSSGVYNYYKRQNLRTKVTMAAAA</sequence>
<dbReference type="EMBL" id="GL377678">
    <property type="protein sequence ID" value="EFJ07945.1"/>
    <property type="molecule type" value="Genomic_DNA"/>
</dbReference>
<feature type="domain" description="FLZ-type" evidence="6">
    <location>
        <begin position="33"/>
        <end position="77"/>
    </location>
</feature>
<evidence type="ECO:0000256" key="3">
    <source>
        <dbReference type="ARBA" id="ARBA00022490"/>
    </source>
</evidence>
<dbReference type="InterPro" id="IPR007650">
    <property type="entry name" value="Zf-FLZ_dom"/>
</dbReference>
<evidence type="ECO:0000256" key="2">
    <source>
        <dbReference type="ARBA" id="ARBA00009374"/>
    </source>
</evidence>
<dbReference type="PANTHER" id="PTHR33059">
    <property type="entry name" value="FCS-LIKE ZINC FINGER 5"/>
    <property type="match status" value="1"/>
</dbReference>
<proteinExistence type="inferred from homology"/>
<reference evidence="7 8" key="1">
    <citation type="journal article" date="2011" name="Science">
        <title>The Selaginella genome identifies genetic changes associated with the evolution of vascular plants.</title>
        <authorList>
            <person name="Banks J.A."/>
            <person name="Nishiyama T."/>
            <person name="Hasebe M."/>
            <person name="Bowman J.L."/>
            <person name="Gribskov M."/>
            <person name="dePamphilis C."/>
            <person name="Albert V.A."/>
            <person name="Aono N."/>
            <person name="Aoyama T."/>
            <person name="Ambrose B.A."/>
            <person name="Ashton N.W."/>
            <person name="Axtell M.J."/>
            <person name="Barker E."/>
            <person name="Barker M.S."/>
            <person name="Bennetzen J.L."/>
            <person name="Bonawitz N.D."/>
            <person name="Chapple C."/>
            <person name="Cheng C."/>
            <person name="Correa L.G."/>
            <person name="Dacre M."/>
            <person name="DeBarry J."/>
            <person name="Dreyer I."/>
            <person name="Elias M."/>
            <person name="Engstrom E.M."/>
            <person name="Estelle M."/>
            <person name="Feng L."/>
            <person name="Finet C."/>
            <person name="Floyd S.K."/>
            <person name="Frommer W.B."/>
            <person name="Fujita T."/>
            <person name="Gramzow L."/>
            <person name="Gutensohn M."/>
            <person name="Harholt J."/>
            <person name="Hattori M."/>
            <person name="Heyl A."/>
            <person name="Hirai T."/>
            <person name="Hiwatashi Y."/>
            <person name="Ishikawa M."/>
            <person name="Iwata M."/>
            <person name="Karol K.G."/>
            <person name="Koehler B."/>
            <person name="Kolukisaoglu U."/>
            <person name="Kubo M."/>
            <person name="Kurata T."/>
            <person name="Lalonde S."/>
            <person name="Li K."/>
            <person name="Li Y."/>
            <person name="Litt A."/>
            <person name="Lyons E."/>
            <person name="Manning G."/>
            <person name="Maruyama T."/>
            <person name="Michael T.P."/>
            <person name="Mikami K."/>
            <person name="Miyazaki S."/>
            <person name="Morinaga S."/>
            <person name="Murata T."/>
            <person name="Mueller-Roeber B."/>
            <person name="Nelson D.R."/>
            <person name="Obara M."/>
            <person name="Oguri Y."/>
            <person name="Olmstead R.G."/>
            <person name="Onodera N."/>
            <person name="Petersen B.L."/>
            <person name="Pils B."/>
            <person name="Prigge M."/>
            <person name="Rensing S.A."/>
            <person name="Riano-Pachon D.M."/>
            <person name="Roberts A.W."/>
            <person name="Sato Y."/>
            <person name="Scheller H.V."/>
            <person name="Schulz B."/>
            <person name="Schulz C."/>
            <person name="Shakirov E.V."/>
            <person name="Shibagaki N."/>
            <person name="Shinohara N."/>
            <person name="Shippen D.E."/>
            <person name="Soerensen I."/>
            <person name="Sotooka R."/>
            <person name="Sugimoto N."/>
            <person name="Sugita M."/>
            <person name="Sumikawa N."/>
            <person name="Tanurdzic M."/>
            <person name="Theissen G."/>
            <person name="Ulvskov P."/>
            <person name="Wakazuki S."/>
            <person name="Weng J.K."/>
            <person name="Willats W.W."/>
            <person name="Wipf D."/>
            <person name="Wolf P.G."/>
            <person name="Yang L."/>
            <person name="Zimmer A.D."/>
            <person name="Zhu Q."/>
            <person name="Mitros T."/>
            <person name="Hellsten U."/>
            <person name="Loque D."/>
            <person name="Otillar R."/>
            <person name="Salamov A."/>
            <person name="Schmutz J."/>
            <person name="Shapiro H."/>
            <person name="Lindquist E."/>
            <person name="Lucas S."/>
            <person name="Rokhsar D."/>
            <person name="Grigoriev I.V."/>
        </authorList>
    </citation>
    <scope>NUCLEOTIDE SEQUENCE [LARGE SCALE GENOMIC DNA]</scope>
</reference>
<keyword evidence="8" id="KW-1185">Reference proteome</keyword>
<evidence type="ECO:0000256" key="1">
    <source>
        <dbReference type="ARBA" id="ARBA00004496"/>
    </source>
</evidence>
<keyword evidence="3" id="KW-0963">Cytoplasm</keyword>
<keyword evidence="4" id="KW-0479">Metal-binding</keyword>
<comment type="subcellular location">
    <subcellularLocation>
        <location evidence="1">Cytoplasm</location>
    </subcellularLocation>
</comment>
<dbReference type="GO" id="GO:0046872">
    <property type="term" value="F:metal ion binding"/>
    <property type="evidence" value="ECO:0007669"/>
    <property type="project" value="UniProtKB-KW"/>
</dbReference>
<dbReference type="AlphaFoldDB" id="D8T5Q4"/>
<dbReference type="PROSITE" id="PS51795">
    <property type="entry name" value="ZF_FLZ"/>
    <property type="match status" value="1"/>
</dbReference>
<protein>
    <recommendedName>
        <fullName evidence="6">FLZ-type domain-containing protein</fullName>
    </recommendedName>
</protein>
<dbReference type="KEGG" id="smo:SELMODRAFT_429299"/>
<dbReference type="HOGENOM" id="CLU_2188528_0_0_1"/>
<evidence type="ECO:0000256" key="5">
    <source>
        <dbReference type="PROSITE-ProRule" id="PRU01131"/>
    </source>
</evidence>
<accession>D8T5Q4</accession>
<dbReference type="InParanoid" id="D8T5Q4"/>
<name>D8T5Q4_SELML</name>
<dbReference type="Gramene" id="EFJ07945">
    <property type="protein sequence ID" value="EFJ07945"/>
    <property type="gene ID" value="SELMODRAFT_429299"/>
</dbReference>
<gene>
    <name evidence="7" type="ORF">SELMODRAFT_429299</name>
</gene>
<dbReference type="PANTHER" id="PTHR33059:SF4">
    <property type="entry name" value="FCS-LIKE ZINC FINGER 5"/>
    <property type="match status" value="1"/>
</dbReference>
<dbReference type="Proteomes" id="UP000001514">
    <property type="component" value="Unassembled WGS sequence"/>
</dbReference>
<dbReference type="Pfam" id="PF04570">
    <property type="entry name" value="zf-FLZ"/>
    <property type="match status" value="1"/>
</dbReference>
<comment type="similarity">
    <text evidence="2">Belongs to the FLZ family.</text>
</comment>